<reference evidence="3 4" key="1">
    <citation type="journal article" date="2017" name="Environ. Microbiol.">
        <title>Decay of the glycolytic pathway and adaptation to intranuclear parasitism within Enterocytozoonidae microsporidia.</title>
        <authorList>
            <person name="Wiredu Boakye D."/>
            <person name="Jaroenlak P."/>
            <person name="Prachumwat A."/>
            <person name="Williams T.A."/>
            <person name="Bateman K.S."/>
            <person name="Itsathitphaisarn O."/>
            <person name="Sritunyalucksana K."/>
            <person name="Paszkiewicz K.H."/>
            <person name="Moore K.A."/>
            <person name="Stentiford G.D."/>
            <person name="Williams B.A."/>
        </authorList>
    </citation>
    <scope>NUCLEOTIDE SEQUENCE [LARGE SCALE GENOMIC DNA]</scope>
    <source>
        <strain evidence="4">canceri</strain>
    </source>
</reference>
<dbReference type="VEuPathDB" id="MicrosporidiaDB:HERIO_599"/>
<evidence type="ECO:0000313" key="3">
    <source>
        <dbReference type="EMBL" id="ORD99594.1"/>
    </source>
</evidence>
<feature type="domain" description="DM2" evidence="2">
    <location>
        <begin position="132"/>
        <end position="199"/>
    </location>
</feature>
<sequence>MIENKEEKLEKLNKELDRLVLNKKLELEDEQFKRVRIDKILRVYIENYNDYVVIKMRIIKGSIMSPIAEMKIESVSLWDVLKRVIVVDSSNGGNIYEFIEDQKIQAFKVPFDSKKENSKLSIKIKLENTRNEVMLTNEMSSLLNVKIDTKPGIIKEFYKYLINKGLLNHDTLIVTCNDELKNIFKIDSFPFKDINTLLEDVYIPVGYYTIQYTPSLDIKMFDIPFTADDKSQMPSLFNKNTTALEKKIETNKILENKIRRKIIELKEFINDPLSFIDGKIVFKNQNKGLISKFYEDINVVNSLLQLLYKK</sequence>
<dbReference type="Proteomes" id="UP000192501">
    <property type="component" value="Unassembled WGS sequence"/>
</dbReference>
<dbReference type="Pfam" id="PF02201">
    <property type="entry name" value="SWIB"/>
    <property type="match status" value="1"/>
</dbReference>
<dbReference type="InterPro" id="IPR036885">
    <property type="entry name" value="SWIB_MDM2_dom_sf"/>
</dbReference>
<feature type="coiled-coil region" evidence="1">
    <location>
        <begin position="2"/>
        <end position="29"/>
    </location>
</feature>
<dbReference type="InterPro" id="IPR003121">
    <property type="entry name" value="SWIB_MDM2_domain"/>
</dbReference>
<proteinExistence type="predicted"/>
<keyword evidence="1" id="KW-0175">Coiled coil</keyword>
<name>A0A1X0QIU2_9MICR</name>
<gene>
    <name evidence="3" type="primary">SNF12</name>
    <name evidence="3" type="ORF">A0H76_569</name>
</gene>
<accession>A0A1X0QIU2</accession>
<dbReference type="CDD" id="cd10568">
    <property type="entry name" value="SWIB_like"/>
    <property type="match status" value="1"/>
</dbReference>
<dbReference type="SUPFAM" id="SSF47592">
    <property type="entry name" value="SWIB/MDM2 domain"/>
    <property type="match status" value="1"/>
</dbReference>
<protein>
    <submittedName>
        <fullName evidence="3">SNF12</fullName>
    </submittedName>
</protein>
<evidence type="ECO:0000256" key="1">
    <source>
        <dbReference type="SAM" id="Coils"/>
    </source>
</evidence>
<dbReference type="EMBL" id="LTAI01000155">
    <property type="protein sequence ID" value="ORD99594.1"/>
    <property type="molecule type" value="Genomic_DNA"/>
</dbReference>
<evidence type="ECO:0000313" key="4">
    <source>
        <dbReference type="Proteomes" id="UP000192501"/>
    </source>
</evidence>
<organism evidence="3 4">
    <name type="scientific">Hepatospora eriocheir</name>
    <dbReference type="NCBI Taxonomy" id="1081669"/>
    <lineage>
        <taxon>Eukaryota</taxon>
        <taxon>Fungi</taxon>
        <taxon>Fungi incertae sedis</taxon>
        <taxon>Microsporidia</taxon>
        <taxon>Hepatosporidae</taxon>
        <taxon>Hepatospora</taxon>
    </lineage>
</organism>
<comment type="caution">
    <text evidence="3">The sequence shown here is derived from an EMBL/GenBank/DDBJ whole genome shotgun (WGS) entry which is preliminary data.</text>
</comment>
<evidence type="ECO:0000259" key="2">
    <source>
        <dbReference type="Pfam" id="PF02201"/>
    </source>
</evidence>
<dbReference type="Gene3D" id="1.10.245.10">
    <property type="entry name" value="SWIB/MDM2 domain"/>
    <property type="match status" value="1"/>
</dbReference>
<dbReference type="AlphaFoldDB" id="A0A1X0QIU2"/>
<dbReference type="VEuPathDB" id="MicrosporidiaDB:A0H76_569"/>